<accession>A0A2A6B6Y3</accession>
<dbReference type="Proteomes" id="UP000005239">
    <property type="component" value="Unassembled WGS sequence"/>
</dbReference>
<organism evidence="1 2">
    <name type="scientific">Pristionchus pacificus</name>
    <name type="common">Parasitic nematode worm</name>
    <dbReference type="NCBI Taxonomy" id="54126"/>
    <lineage>
        <taxon>Eukaryota</taxon>
        <taxon>Metazoa</taxon>
        <taxon>Ecdysozoa</taxon>
        <taxon>Nematoda</taxon>
        <taxon>Chromadorea</taxon>
        <taxon>Rhabditida</taxon>
        <taxon>Rhabditina</taxon>
        <taxon>Diplogasteromorpha</taxon>
        <taxon>Diplogasteroidea</taxon>
        <taxon>Neodiplogasteridae</taxon>
        <taxon>Pristionchus</taxon>
    </lineage>
</organism>
<evidence type="ECO:0000313" key="1">
    <source>
        <dbReference type="EnsemblMetazoa" id="PPA43820.1"/>
    </source>
</evidence>
<accession>A0A8R1Z1Q2</accession>
<dbReference type="AlphaFoldDB" id="A0A2A6B6Y3"/>
<evidence type="ECO:0000313" key="2">
    <source>
        <dbReference type="Proteomes" id="UP000005239"/>
    </source>
</evidence>
<dbReference type="EnsemblMetazoa" id="PPA43820.1">
    <property type="protein sequence ID" value="PPA43820.1"/>
    <property type="gene ID" value="WBGene00282189"/>
</dbReference>
<keyword evidence="2" id="KW-1185">Reference proteome</keyword>
<proteinExistence type="predicted"/>
<protein>
    <submittedName>
        <fullName evidence="1">Uncharacterized protein</fullName>
    </submittedName>
</protein>
<gene>
    <name evidence="1" type="primary">WBGene00282189</name>
</gene>
<name>A0A2A6B6Y3_PRIPA</name>
<sequence length="73" mass="8365">MPNLDGRKRTKANEMAGKLDAATRVRNTGRQLFILHLTGQRDEIRKLKTYESLMAVWGINVWLDELAMPHDDG</sequence>
<reference evidence="1" key="2">
    <citation type="submission" date="2022-06" db="UniProtKB">
        <authorList>
            <consortium name="EnsemblMetazoa"/>
        </authorList>
    </citation>
    <scope>IDENTIFICATION</scope>
    <source>
        <strain evidence="1">PS312</strain>
    </source>
</reference>
<reference evidence="2" key="1">
    <citation type="journal article" date="2008" name="Nat. Genet.">
        <title>The Pristionchus pacificus genome provides a unique perspective on nematode lifestyle and parasitism.</title>
        <authorList>
            <person name="Dieterich C."/>
            <person name="Clifton S.W."/>
            <person name="Schuster L.N."/>
            <person name="Chinwalla A."/>
            <person name="Delehaunty K."/>
            <person name="Dinkelacker I."/>
            <person name="Fulton L."/>
            <person name="Fulton R."/>
            <person name="Godfrey J."/>
            <person name="Minx P."/>
            <person name="Mitreva M."/>
            <person name="Roeseler W."/>
            <person name="Tian H."/>
            <person name="Witte H."/>
            <person name="Yang S.P."/>
            <person name="Wilson R.K."/>
            <person name="Sommer R.J."/>
        </authorList>
    </citation>
    <scope>NUCLEOTIDE SEQUENCE [LARGE SCALE GENOMIC DNA]</scope>
    <source>
        <strain evidence="2">PS312</strain>
    </source>
</reference>